<dbReference type="EMBL" id="JAFHLR010000014">
    <property type="protein sequence ID" value="KAG5483689.1"/>
    <property type="molecule type" value="Genomic_DNA"/>
</dbReference>
<reference evidence="6" key="2">
    <citation type="journal article" date="2021" name="Sci. Data">
        <title>Chromosome-scale genome sequencing, assembly and annotation of six genomes from subfamily Leishmaniinae.</title>
        <authorList>
            <person name="Almutairi H."/>
            <person name="Urbaniak M.D."/>
            <person name="Bates M.D."/>
            <person name="Jariyapan N."/>
            <person name="Kwakye-Nuako G."/>
            <person name="Thomaz Soccol V."/>
            <person name="Al-Salem W.S."/>
            <person name="Dillon R.J."/>
            <person name="Bates P.A."/>
            <person name="Gatherer D."/>
        </authorList>
    </citation>
    <scope>NUCLEOTIDE SEQUENCE [LARGE SCALE GENOMIC DNA]</scope>
</reference>
<organism evidence="5 6">
    <name type="scientific">Leishmania orientalis</name>
    <dbReference type="NCBI Taxonomy" id="2249476"/>
    <lineage>
        <taxon>Eukaryota</taxon>
        <taxon>Discoba</taxon>
        <taxon>Euglenozoa</taxon>
        <taxon>Kinetoplastea</taxon>
        <taxon>Metakinetoplastina</taxon>
        <taxon>Trypanosomatida</taxon>
        <taxon>Trypanosomatidae</taxon>
        <taxon>Leishmaniinae</taxon>
        <taxon>Leishmania</taxon>
    </lineage>
</organism>
<keyword evidence="6" id="KW-1185">Reference proteome</keyword>
<comment type="subcellular location">
    <subcellularLocation>
        <location evidence="1">Nucleus</location>
    </subcellularLocation>
</comment>
<dbReference type="PROSITE" id="PS50013">
    <property type="entry name" value="CHROMO_2"/>
    <property type="match status" value="1"/>
</dbReference>
<evidence type="ECO:0000256" key="1">
    <source>
        <dbReference type="ARBA" id="ARBA00004123"/>
    </source>
</evidence>
<keyword evidence="2" id="KW-0539">Nucleus</keyword>
<reference evidence="6" key="1">
    <citation type="journal article" date="2021" name="Microbiol. Resour. Announc.">
        <title>LGAAP: Leishmaniinae Genome Assembly and Annotation Pipeline.</title>
        <authorList>
            <person name="Almutairi H."/>
            <person name="Urbaniak M.D."/>
            <person name="Bates M.D."/>
            <person name="Jariyapan N."/>
            <person name="Kwakye-Nuako G."/>
            <person name="Thomaz-Soccol V."/>
            <person name="Al-Salem W.S."/>
            <person name="Dillon R.J."/>
            <person name="Bates P.A."/>
            <person name="Gatherer D."/>
        </authorList>
    </citation>
    <scope>NUCLEOTIDE SEQUENCE [LARGE SCALE GENOMIC DNA]</scope>
</reference>
<dbReference type="GO" id="GO:0005634">
    <property type="term" value="C:nucleus"/>
    <property type="evidence" value="ECO:0007669"/>
    <property type="project" value="UniProtKB-SubCell"/>
</dbReference>
<dbReference type="InterPro" id="IPR051219">
    <property type="entry name" value="Heterochromatin_chromo-domain"/>
</dbReference>
<accession>A0A836H0P6</accession>
<dbReference type="PANTHER" id="PTHR22812">
    <property type="entry name" value="CHROMOBOX PROTEIN"/>
    <property type="match status" value="1"/>
</dbReference>
<comment type="caution">
    <text evidence="5">The sequence shown here is derived from an EMBL/GenBank/DDBJ whole genome shotgun (WGS) entry which is preliminary data.</text>
</comment>
<protein>
    <recommendedName>
        <fullName evidence="4">Chromo domain-containing protein</fullName>
    </recommendedName>
</protein>
<dbReference type="RefSeq" id="XP_067064628.1">
    <property type="nucleotide sequence ID" value="XM_067206819.1"/>
</dbReference>
<dbReference type="SUPFAM" id="SSF54160">
    <property type="entry name" value="Chromo domain-like"/>
    <property type="match status" value="1"/>
</dbReference>
<sequence>MTYYAVEEITDRRINEDDGTIEYAVKWEGFAGEITWEKRQQLTENCAETVRVVDQRCMDATDEELGRWRDGEWSRDAKRTPSSPPLIDATTGERKRSRSVSPAAGKHSEQAEVLSGLLLCPRRGYSRDDAVRAAKHVSEEGTILMLGEVVLTEEVSAMLNRAGGYPKKRRLATAATPHTAPALDVAKRWRDTHGQSLLHSIEVAQTITPFHPSFRLHGRDPAARCAMALEAERSSHLRIISIAPPLTTRSGSVFGLPVSLDSLVGKKDVEQLRLSVQLESPLLGNAAQELAKPHVEQMVVRYIIPEAAPALAGSPATTAAELLPGQGRVASMPLSVFRLVFPQLLIDYMLRNSVILR</sequence>
<gene>
    <name evidence="5" type="ORF">LSCM4_04838</name>
</gene>
<dbReference type="InterPro" id="IPR016197">
    <property type="entry name" value="Chromo-like_dom_sf"/>
</dbReference>
<proteinExistence type="predicted"/>
<dbReference type="Proteomes" id="UP000674143">
    <property type="component" value="Unassembled WGS sequence"/>
</dbReference>
<name>A0A836H0P6_9TRYP</name>
<feature type="compositionally biased region" description="Basic and acidic residues" evidence="3">
    <location>
        <begin position="68"/>
        <end position="79"/>
    </location>
</feature>
<evidence type="ECO:0000256" key="2">
    <source>
        <dbReference type="ARBA" id="ARBA00023242"/>
    </source>
</evidence>
<feature type="region of interest" description="Disordered" evidence="3">
    <location>
        <begin position="68"/>
        <end position="108"/>
    </location>
</feature>
<evidence type="ECO:0000313" key="5">
    <source>
        <dbReference type="EMBL" id="KAG5483689.1"/>
    </source>
</evidence>
<evidence type="ECO:0000313" key="6">
    <source>
        <dbReference type="Proteomes" id="UP000674143"/>
    </source>
</evidence>
<dbReference type="Pfam" id="PF00385">
    <property type="entry name" value="Chromo"/>
    <property type="match status" value="1"/>
</dbReference>
<evidence type="ECO:0000256" key="3">
    <source>
        <dbReference type="SAM" id="MobiDB-lite"/>
    </source>
</evidence>
<dbReference type="AlphaFoldDB" id="A0A836H0P6"/>
<dbReference type="InterPro" id="IPR023780">
    <property type="entry name" value="Chromo_domain"/>
</dbReference>
<dbReference type="SMR" id="A0A836H0P6"/>
<evidence type="ECO:0000259" key="4">
    <source>
        <dbReference type="PROSITE" id="PS50013"/>
    </source>
</evidence>
<dbReference type="Gene3D" id="2.40.50.40">
    <property type="match status" value="1"/>
</dbReference>
<dbReference type="GeneID" id="92360753"/>
<dbReference type="KEGG" id="loi:92360753"/>
<dbReference type="InterPro" id="IPR000953">
    <property type="entry name" value="Chromo/chromo_shadow_dom"/>
</dbReference>
<feature type="domain" description="Chromo" evidence="4">
    <location>
        <begin position="4"/>
        <end position="50"/>
    </location>
</feature>